<accession>A0ABP1DZS2</accession>
<dbReference type="InterPro" id="IPR001310">
    <property type="entry name" value="Histidine_triad_HIT"/>
</dbReference>
<dbReference type="InterPro" id="IPR011146">
    <property type="entry name" value="HIT-like"/>
</dbReference>
<evidence type="ECO:0000313" key="3">
    <source>
        <dbReference type="EMBL" id="CAL1713316.1"/>
    </source>
</evidence>
<evidence type="ECO:0000259" key="2">
    <source>
        <dbReference type="PROSITE" id="PS51084"/>
    </source>
</evidence>
<gene>
    <name evidence="3" type="ORF">GFSPODELE1_LOCUS9251</name>
</gene>
<dbReference type="SUPFAM" id="SSF54197">
    <property type="entry name" value="HIT-like"/>
    <property type="match status" value="1"/>
</dbReference>
<dbReference type="EMBL" id="OZ037950">
    <property type="protein sequence ID" value="CAL1713316.1"/>
    <property type="molecule type" value="Genomic_DNA"/>
</dbReference>
<dbReference type="PRINTS" id="PR00332">
    <property type="entry name" value="HISTRIAD"/>
</dbReference>
<evidence type="ECO:0000313" key="4">
    <source>
        <dbReference type="Proteomes" id="UP001497453"/>
    </source>
</evidence>
<dbReference type="Pfam" id="PF01230">
    <property type="entry name" value="HIT"/>
    <property type="match status" value="1"/>
</dbReference>
<feature type="domain" description="HIT" evidence="2">
    <location>
        <begin position="25"/>
        <end position="130"/>
    </location>
</feature>
<dbReference type="PANTHER" id="PTHR46648">
    <property type="entry name" value="HIT FAMILY PROTEIN 1"/>
    <property type="match status" value="1"/>
</dbReference>
<dbReference type="InterPro" id="IPR036265">
    <property type="entry name" value="HIT-like_sf"/>
</dbReference>
<organism evidence="3 4">
    <name type="scientific">Somion occarium</name>
    <dbReference type="NCBI Taxonomy" id="3059160"/>
    <lineage>
        <taxon>Eukaryota</taxon>
        <taxon>Fungi</taxon>
        <taxon>Dikarya</taxon>
        <taxon>Basidiomycota</taxon>
        <taxon>Agaricomycotina</taxon>
        <taxon>Agaricomycetes</taxon>
        <taxon>Polyporales</taxon>
        <taxon>Cerrenaceae</taxon>
        <taxon>Somion</taxon>
    </lineage>
</organism>
<dbReference type="PANTHER" id="PTHR46648:SF1">
    <property type="entry name" value="ADENOSINE 5'-MONOPHOSPHORAMIDASE HNT1"/>
    <property type="match status" value="1"/>
</dbReference>
<dbReference type="Gene3D" id="3.30.428.10">
    <property type="entry name" value="HIT-like"/>
    <property type="match status" value="1"/>
</dbReference>
<feature type="short sequence motif" description="Histidine triad motif" evidence="1">
    <location>
        <begin position="115"/>
        <end position="119"/>
    </location>
</feature>
<protein>
    <recommendedName>
        <fullName evidence="2">HIT domain-containing protein</fullName>
    </recommendedName>
</protein>
<dbReference type="PROSITE" id="PS51084">
    <property type="entry name" value="HIT_2"/>
    <property type="match status" value="1"/>
</dbReference>
<proteinExistence type="predicted"/>
<keyword evidence="4" id="KW-1185">Reference proteome</keyword>
<name>A0ABP1DZS2_9APHY</name>
<evidence type="ECO:0000256" key="1">
    <source>
        <dbReference type="PROSITE-ProRule" id="PRU00464"/>
    </source>
</evidence>
<sequence length="173" mass="19505">MTSFIIKAHEGRELPDSWKQDPDCPFCRIIRGESPAFRVYEDDRIVAVLDILPLRRGHTLVIPKTHYKRVSELPPDFAAATGAAISHIANALTKALDNTGLNIVCNQEYAQAVPHVHYHIIPAPSFDSKVVEQPDHVTLPLTQKEMFKAEFESRNELDEDDAQALVSRIRARL</sequence>
<reference evidence="4" key="1">
    <citation type="submission" date="2024-04" db="EMBL/GenBank/DDBJ databases">
        <authorList>
            <person name="Shaw F."/>
            <person name="Minotto A."/>
        </authorList>
    </citation>
    <scope>NUCLEOTIDE SEQUENCE [LARGE SCALE GENOMIC DNA]</scope>
</reference>
<dbReference type="Proteomes" id="UP001497453">
    <property type="component" value="Chromosome 7"/>
</dbReference>